<dbReference type="AlphaFoldDB" id="A0A1G2G0J8"/>
<evidence type="ECO:0000313" key="3">
    <source>
        <dbReference type="Proteomes" id="UP000177480"/>
    </source>
</evidence>
<feature type="transmembrane region" description="Helical" evidence="1">
    <location>
        <begin position="6"/>
        <end position="30"/>
    </location>
</feature>
<evidence type="ECO:0000256" key="1">
    <source>
        <dbReference type="SAM" id="Phobius"/>
    </source>
</evidence>
<gene>
    <name evidence="2" type="ORF">A2719_02710</name>
</gene>
<keyword evidence="1" id="KW-1133">Transmembrane helix</keyword>
<protein>
    <submittedName>
        <fullName evidence="2">Uncharacterized protein</fullName>
    </submittedName>
</protein>
<dbReference type="EMBL" id="MHNK01000010">
    <property type="protein sequence ID" value="OGZ43854.1"/>
    <property type="molecule type" value="Genomic_DNA"/>
</dbReference>
<keyword evidence="1" id="KW-0812">Transmembrane</keyword>
<comment type="caution">
    <text evidence="2">The sequence shown here is derived from an EMBL/GenBank/DDBJ whole genome shotgun (WGS) entry which is preliminary data.</text>
</comment>
<name>A0A1G2G0J8_9BACT</name>
<accession>A0A1G2G0J8</accession>
<organism evidence="2 3">
    <name type="scientific">Candidatus Ryanbacteria bacterium RIFCSPHIGHO2_01_FULL_45_22</name>
    <dbReference type="NCBI Taxonomy" id="1802114"/>
    <lineage>
        <taxon>Bacteria</taxon>
        <taxon>Candidatus Ryaniibacteriota</taxon>
    </lineage>
</organism>
<keyword evidence="1" id="KW-0472">Membrane</keyword>
<dbReference type="Proteomes" id="UP000177480">
    <property type="component" value="Unassembled WGS sequence"/>
</dbReference>
<evidence type="ECO:0000313" key="2">
    <source>
        <dbReference type="EMBL" id="OGZ43854.1"/>
    </source>
</evidence>
<proteinExistence type="predicted"/>
<reference evidence="2 3" key="1">
    <citation type="journal article" date="2016" name="Nat. Commun.">
        <title>Thousands of microbial genomes shed light on interconnected biogeochemical processes in an aquifer system.</title>
        <authorList>
            <person name="Anantharaman K."/>
            <person name="Brown C.T."/>
            <person name="Hug L.A."/>
            <person name="Sharon I."/>
            <person name="Castelle C.J."/>
            <person name="Probst A.J."/>
            <person name="Thomas B.C."/>
            <person name="Singh A."/>
            <person name="Wilkins M.J."/>
            <person name="Karaoz U."/>
            <person name="Brodie E.L."/>
            <person name="Williams K.H."/>
            <person name="Hubbard S.S."/>
            <person name="Banfield J.F."/>
        </authorList>
    </citation>
    <scope>NUCLEOTIDE SEQUENCE [LARGE SCALE GENOMIC DNA]</scope>
</reference>
<dbReference type="STRING" id="1802114.A2719_02710"/>
<sequence length="69" mass="8094">MNKGIIQLIIIIILSVIILSLLGVSLRALFTDQTLKENFMFVWDFVLHAWGTYVSPYLQTLWQKIQELR</sequence>